<reference evidence="3" key="1">
    <citation type="submission" date="2016-10" db="EMBL/GenBank/DDBJ databases">
        <authorList>
            <person name="Varghese N."/>
            <person name="Submissions S."/>
        </authorList>
    </citation>
    <scope>NUCLEOTIDE SEQUENCE [LARGE SCALE GENOMIC DNA]</scope>
    <source>
        <strain evidence="3">CGMCC 1.10118</strain>
    </source>
</reference>
<dbReference type="Proteomes" id="UP000199170">
    <property type="component" value="Unassembled WGS sequence"/>
</dbReference>
<sequence>MSLLDPLLYYTTTPSEEEAEHLRKPAVQSHTIEVKTPRNGDIPAVPENLVRAVTELQSKYFGLLNTSPVAAFEIRRTHPDKIKFQFSTPTVRLERKLRTHLTNEIPGIRFEEGTNGIPVASEDTVGGGLLTTGRKDWYPLKHEFKQPPVNSVVSSLHRHAMRDTKFIVQILFQPVIGKPLRRWYWRKRAYQRIGYLRKEKEKLWGSRNPTPREKRQADAIEDKAGTNRFHTSIRFLVIGADEYTQSRVKELSGGYNTFENPDTGQYLDTVTVKSLREQRVLDFAKTVAHRQFGSWSHSFQTSVPELAALLSLPSIEQENITQAEQ</sequence>
<evidence type="ECO:0000313" key="3">
    <source>
        <dbReference type="Proteomes" id="UP000199170"/>
    </source>
</evidence>
<gene>
    <name evidence="2" type="ORF">SAMN04487946_101571</name>
</gene>
<dbReference type="EMBL" id="FNPB01000001">
    <property type="protein sequence ID" value="SDX65678.1"/>
    <property type="molecule type" value="Genomic_DNA"/>
</dbReference>
<accession>A0A1H3DHR8</accession>
<evidence type="ECO:0000259" key="1">
    <source>
        <dbReference type="Pfam" id="PF26449"/>
    </source>
</evidence>
<organism evidence="2 3">
    <name type="scientific">Halobellus clavatus</name>
    <dbReference type="NCBI Taxonomy" id="660517"/>
    <lineage>
        <taxon>Archaea</taxon>
        <taxon>Methanobacteriati</taxon>
        <taxon>Methanobacteriota</taxon>
        <taxon>Stenosarchaea group</taxon>
        <taxon>Halobacteria</taxon>
        <taxon>Halobacteriales</taxon>
        <taxon>Haloferacaceae</taxon>
        <taxon>Halobellus</taxon>
    </lineage>
</organism>
<name>A0A1H3DHR8_9EURY</name>
<dbReference type="RefSeq" id="WP_089764907.1">
    <property type="nucleotide sequence ID" value="NZ_FNPB01000001.1"/>
</dbReference>
<evidence type="ECO:0000313" key="2">
    <source>
        <dbReference type="EMBL" id="SDX65678.1"/>
    </source>
</evidence>
<dbReference type="STRING" id="660517.SAMN04487946_101571"/>
<protein>
    <recommendedName>
        <fullName evidence="1">DUF8128 domain-containing protein</fullName>
    </recommendedName>
</protein>
<dbReference type="OrthoDB" id="268875at2157"/>
<keyword evidence="3" id="KW-1185">Reference proteome</keyword>
<proteinExistence type="predicted"/>
<dbReference type="InterPro" id="IPR058441">
    <property type="entry name" value="DUF8128"/>
</dbReference>
<feature type="domain" description="DUF8128" evidence="1">
    <location>
        <begin position="6"/>
        <end position="324"/>
    </location>
</feature>
<dbReference type="AlphaFoldDB" id="A0A1H3DHR8"/>
<dbReference type="Pfam" id="PF26449">
    <property type="entry name" value="DUF8128"/>
    <property type="match status" value="1"/>
</dbReference>